<name>A0A0E9N2G5_9BACT</name>
<protein>
    <submittedName>
        <fullName evidence="1">Uncharacterized protein</fullName>
    </submittedName>
</protein>
<sequence>MNQKVNYSCQDLNYGLWVSLSEKSYDDYLANFNNDNHETTYFGWLCNGIPGYNFDSSIPMNVFTQKGNLRPVIEPHESFDHPFVKDYYQGITKDEADRRVNQMLDLIEAIADPGKKKNISIATATVAGEAERKSKWWKVWKY</sequence>
<dbReference type="EMBL" id="BBWV01000003">
    <property type="protein sequence ID" value="GAO44029.1"/>
    <property type="molecule type" value="Genomic_DNA"/>
</dbReference>
<keyword evidence="2" id="KW-1185">Reference proteome</keyword>
<dbReference type="Proteomes" id="UP000033121">
    <property type="component" value="Unassembled WGS sequence"/>
</dbReference>
<evidence type="ECO:0000313" key="1">
    <source>
        <dbReference type="EMBL" id="GAO44029.1"/>
    </source>
</evidence>
<gene>
    <name evidence="1" type="ORF">FPE01S_03_00680</name>
</gene>
<dbReference type="AlphaFoldDB" id="A0A0E9N2G5"/>
<accession>A0A0E9N2G5</accession>
<organism evidence="1 2">
    <name type="scientific">Flavihumibacter petaseus NBRC 106054</name>
    <dbReference type="NCBI Taxonomy" id="1220578"/>
    <lineage>
        <taxon>Bacteria</taxon>
        <taxon>Pseudomonadati</taxon>
        <taxon>Bacteroidota</taxon>
        <taxon>Chitinophagia</taxon>
        <taxon>Chitinophagales</taxon>
        <taxon>Chitinophagaceae</taxon>
        <taxon>Flavihumibacter</taxon>
    </lineage>
</organism>
<dbReference type="InterPro" id="IPR018697">
    <property type="entry name" value="DUF2199"/>
</dbReference>
<evidence type="ECO:0000313" key="2">
    <source>
        <dbReference type="Proteomes" id="UP000033121"/>
    </source>
</evidence>
<comment type="caution">
    <text evidence="1">The sequence shown here is derived from an EMBL/GenBank/DDBJ whole genome shotgun (WGS) entry which is preliminary data.</text>
</comment>
<proteinExistence type="predicted"/>
<reference evidence="1 2" key="1">
    <citation type="submission" date="2015-04" db="EMBL/GenBank/DDBJ databases">
        <title>Whole genome shotgun sequence of Flavihumibacter petaseus NBRC 106054.</title>
        <authorList>
            <person name="Miyazawa S."/>
            <person name="Hosoyama A."/>
            <person name="Hashimoto M."/>
            <person name="Noguchi M."/>
            <person name="Tsuchikane K."/>
            <person name="Ohji S."/>
            <person name="Yamazoe A."/>
            <person name="Ichikawa N."/>
            <person name="Kimura A."/>
            <person name="Fujita N."/>
        </authorList>
    </citation>
    <scope>NUCLEOTIDE SEQUENCE [LARGE SCALE GENOMIC DNA]</scope>
    <source>
        <strain evidence="1 2">NBRC 106054</strain>
    </source>
</reference>
<dbReference type="Pfam" id="PF09965">
    <property type="entry name" value="DUF2199"/>
    <property type="match status" value="1"/>
</dbReference>